<keyword evidence="3" id="KW-1185">Reference proteome</keyword>
<protein>
    <submittedName>
        <fullName evidence="2">Polysaccharide deacetylase family protein</fullName>
    </submittedName>
</protein>
<accession>A0A7X2H0V7</accession>
<dbReference type="GO" id="GO:0016810">
    <property type="term" value="F:hydrolase activity, acting on carbon-nitrogen (but not peptide) bonds"/>
    <property type="evidence" value="ECO:0007669"/>
    <property type="project" value="InterPro"/>
</dbReference>
<dbReference type="PROSITE" id="PS51677">
    <property type="entry name" value="NODB"/>
    <property type="match status" value="1"/>
</dbReference>
<dbReference type="InterPro" id="IPR050248">
    <property type="entry name" value="Polysacc_deacetylase_ArnD"/>
</dbReference>
<evidence type="ECO:0000313" key="2">
    <source>
        <dbReference type="EMBL" id="MRN51511.1"/>
    </source>
</evidence>
<dbReference type="InterPro" id="IPR011330">
    <property type="entry name" value="Glyco_hydro/deAcase_b/a-brl"/>
</dbReference>
<gene>
    <name evidence="2" type="ORF">GJB61_00620</name>
</gene>
<dbReference type="SUPFAM" id="SSF88713">
    <property type="entry name" value="Glycoside hydrolase/deacetylase"/>
    <property type="match status" value="1"/>
</dbReference>
<proteinExistence type="predicted"/>
<name>A0A7X2H0V7_9BACL</name>
<dbReference type="Pfam" id="PF01522">
    <property type="entry name" value="Polysacc_deac_1"/>
    <property type="match status" value="1"/>
</dbReference>
<reference evidence="2 3" key="1">
    <citation type="submission" date="2019-11" db="EMBL/GenBank/DDBJ databases">
        <title>Paenibacillus monticola sp. nov., a novel PGPR strain isolated from mountain sample in China.</title>
        <authorList>
            <person name="Zhao Q."/>
            <person name="Li H.-P."/>
            <person name="Zhang J.-L."/>
        </authorList>
    </citation>
    <scope>NUCLEOTIDE SEQUENCE [LARGE SCALE GENOMIC DNA]</scope>
    <source>
        <strain evidence="2 3">LC-T2</strain>
    </source>
</reference>
<dbReference type="PANTHER" id="PTHR10587:SF125">
    <property type="entry name" value="POLYSACCHARIDE DEACETYLASE YHEN-RELATED"/>
    <property type="match status" value="1"/>
</dbReference>
<sequence>MYDKVIGKYTLMGVCCLVSTKRVLLLFIGLFICLCLTSESGIASAASIESLKLGVNDHLTDIEAVSVKDSYYVPLRDLAGELDLTLTGLVNGIEVKGQTRSLRILKDNANAVLQDGSTISLGTFQQQGKLMVPLRLVAYLGFTISFKPEEYLLRVQDAKTKLTDDAFVSQYSKELKPAEPPAVAPEVATAKPGTTVFLTFDDGPSATTSQLLDILEKYDVKATFFMLGPHISDYPTQVKRITKGKYGVGLHGMTHRKEKFYASPAAALAEMQGDNAVLKKVTGISTTLIRPPYGSKPYFTQSFRDKVLIQGYHLWDWNVDSEDWKYKDDSGTIYNLVMNQVHKLKRANVNPVILMHDQKATLKVLPRILSSLKKEGYQFQIITKDLHPVNFWKDER</sequence>
<evidence type="ECO:0000259" key="1">
    <source>
        <dbReference type="PROSITE" id="PS51677"/>
    </source>
</evidence>
<dbReference type="PANTHER" id="PTHR10587">
    <property type="entry name" value="GLYCOSYL TRANSFERASE-RELATED"/>
    <property type="match status" value="1"/>
</dbReference>
<dbReference type="Gene3D" id="3.20.20.370">
    <property type="entry name" value="Glycoside hydrolase/deacetylase"/>
    <property type="match status" value="1"/>
</dbReference>
<dbReference type="CDD" id="cd10944">
    <property type="entry name" value="CE4_SmPgdA_like"/>
    <property type="match status" value="1"/>
</dbReference>
<dbReference type="GO" id="GO:0005975">
    <property type="term" value="P:carbohydrate metabolic process"/>
    <property type="evidence" value="ECO:0007669"/>
    <property type="project" value="InterPro"/>
</dbReference>
<comment type="caution">
    <text evidence="2">The sequence shown here is derived from an EMBL/GenBank/DDBJ whole genome shotgun (WGS) entry which is preliminary data.</text>
</comment>
<organism evidence="2 3">
    <name type="scientific">Paenibacillus monticola</name>
    <dbReference type="NCBI Taxonomy" id="2666075"/>
    <lineage>
        <taxon>Bacteria</taxon>
        <taxon>Bacillati</taxon>
        <taxon>Bacillota</taxon>
        <taxon>Bacilli</taxon>
        <taxon>Bacillales</taxon>
        <taxon>Paenibacillaceae</taxon>
        <taxon>Paenibacillus</taxon>
    </lineage>
</organism>
<dbReference type="InterPro" id="IPR002509">
    <property type="entry name" value="NODB_dom"/>
</dbReference>
<dbReference type="Proteomes" id="UP000463051">
    <property type="component" value="Unassembled WGS sequence"/>
</dbReference>
<feature type="domain" description="NodB homology" evidence="1">
    <location>
        <begin position="194"/>
        <end position="380"/>
    </location>
</feature>
<evidence type="ECO:0000313" key="3">
    <source>
        <dbReference type="Proteomes" id="UP000463051"/>
    </source>
</evidence>
<dbReference type="EMBL" id="WJXB01000001">
    <property type="protein sequence ID" value="MRN51511.1"/>
    <property type="molecule type" value="Genomic_DNA"/>
</dbReference>
<dbReference type="AlphaFoldDB" id="A0A7X2H0V7"/>